<organism evidence="3 4">
    <name type="scientific">Bagarius yarrelli</name>
    <name type="common">Goonch</name>
    <name type="synonym">Bagrus yarrelli</name>
    <dbReference type="NCBI Taxonomy" id="175774"/>
    <lineage>
        <taxon>Eukaryota</taxon>
        <taxon>Metazoa</taxon>
        <taxon>Chordata</taxon>
        <taxon>Craniata</taxon>
        <taxon>Vertebrata</taxon>
        <taxon>Euteleostomi</taxon>
        <taxon>Actinopterygii</taxon>
        <taxon>Neopterygii</taxon>
        <taxon>Teleostei</taxon>
        <taxon>Ostariophysi</taxon>
        <taxon>Siluriformes</taxon>
        <taxon>Sisoridae</taxon>
        <taxon>Sisorinae</taxon>
        <taxon>Bagarius</taxon>
    </lineage>
</organism>
<feature type="compositionally biased region" description="Low complexity" evidence="1">
    <location>
        <begin position="25"/>
        <end position="49"/>
    </location>
</feature>
<dbReference type="InterPro" id="IPR048924">
    <property type="entry name" value="BAHCC1-like_Tudor"/>
</dbReference>
<dbReference type="Pfam" id="PF21744">
    <property type="entry name" value="BAHCC1-like_Tudor"/>
    <property type="match status" value="1"/>
</dbReference>
<dbReference type="InterPro" id="IPR056841">
    <property type="entry name" value="TNRC18_BAHCC1-like_SH3"/>
</dbReference>
<gene>
    <name evidence="3" type="ORF">Baya_4281</name>
</gene>
<dbReference type="PROSITE" id="PS51038">
    <property type="entry name" value="BAH"/>
    <property type="match status" value="1"/>
</dbReference>
<feature type="compositionally biased region" description="Low complexity" evidence="1">
    <location>
        <begin position="613"/>
        <end position="630"/>
    </location>
</feature>
<dbReference type="EMBL" id="VCAZ01000022">
    <property type="protein sequence ID" value="TSK87567.1"/>
    <property type="molecule type" value="Genomic_DNA"/>
</dbReference>
<feature type="region of interest" description="Disordered" evidence="1">
    <location>
        <begin position="184"/>
        <end position="208"/>
    </location>
</feature>
<feature type="region of interest" description="Disordered" evidence="1">
    <location>
        <begin position="1"/>
        <end position="119"/>
    </location>
</feature>
<feature type="compositionally biased region" description="Low complexity" evidence="1">
    <location>
        <begin position="553"/>
        <end position="562"/>
    </location>
</feature>
<evidence type="ECO:0000313" key="4">
    <source>
        <dbReference type="Proteomes" id="UP000319801"/>
    </source>
</evidence>
<dbReference type="Proteomes" id="UP000319801">
    <property type="component" value="Unassembled WGS sequence"/>
</dbReference>
<accession>A0A556TVY4</accession>
<dbReference type="GO" id="GO:0003682">
    <property type="term" value="F:chromatin binding"/>
    <property type="evidence" value="ECO:0007669"/>
    <property type="project" value="InterPro"/>
</dbReference>
<feature type="compositionally biased region" description="Low complexity" evidence="1">
    <location>
        <begin position="76"/>
        <end position="85"/>
    </location>
</feature>
<comment type="caution">
    <text evidence="3">The sequence shown here is derived from an EMBL/GenBank/DDBJ whole genome shotgun (WGS) entry which is preliminary data.</text>
</comment>
<feature type="region of interest" description="Disordered" evidence="1">
    <location>
        <begin position="1348"/>
        <end position="1379"/>
    </location>
</feature>
<feature type="region of interest" description="Disordered" evidence="1">
    <location>
        <begin position="865"/>
        <end position="890"/>
    </location>
</feature>
<dbReference type="InterPro" id="IPR001025">
    <property type="entry name" value="BAH_dom"/>
</dbReference>
<evidence type="ECO:0000259" key="2">
    <source>
        <dbReference type="PROSITE" id="PS51038"/>
    </source>
</evidence>
<feature type="region of interest" description="Disordered" evidence="1">
    <location>
        <begin position="553"/>
        <end position="581"/>
    </location>
</feature>
<protein>
    <submittedName>
        <fullName evidence="3">BAH and coiled-coil domain-containing protein 1</fullName>
    </submittedName>
</protein>
<feature type="compositionally biased region" description="Polar residues" evidence="1">
    <location>
        <begin position="1146"/>
        <end position="1158"/>
    </location>
</feature>
<feature type="region of interest" description="Disordered" evidence="1">
    <location>
        <begin position="1102"/>
        <end position="1158"/>
    </location>
</feature>
<dbReference type="InterPro" id="IPR052429">
    <property type="entry name" value="BAH_domain_protein"/>
</dbReference>
<feature type="region of interest" description="Disordered" evidence="1">
    <location>
        <begin position="1391"/>
        <end position="1427"/>
    </location>
</feature>
<evidence type="ECO:0000313" key="3">
    <source>
        <dbReference type="EMBL" id="TSK87567.1"/>
    </source>
</evidence>
<dbReference type="Pfam" id="PF24912">
    <property type="entry name" value="SH3_TNRC18"/>
    <property type="match status" value="1"/>
</dbReference>
<dbReference type="PANTHER" id="PTHR12505:SF25">
    <property type="entry name" value="BAH AND COILED-COIL DOMAIN-CONTAINING PROTEIN 1-LIKE ISOFORM X1"/>
    <property type="match status" value="1"/>
</dbReference>
<reference evidence="3 4" key="1">
    <citation type="journal article" date="2019" name="Genome Biol. Evol.">
        <title>Whole-Genome Sequencing of the Giant Devil Catfish, Bagarius yarrelli.</title>
        <authorList>
            <person name="Jiang W."/>
            <person name="Lv Y."/>
            <person name="Cheng L."/>
            <person name="Yang K."/>
            <person name="Chao B."/>
            <person name="Wang X."/>
            <person name="Li Y."/>
            <person name="Pan X."/>
            <person name="You X."/>
            <person name="Zhang Y."/>
            <person name="Yang J."/>
            <person name="Li J."/>
            <person name="Zhang X."/>
            <person name="Liu S."/>
            <person name="Sun C."/>
            <person name="Yang J."/>
            <person name="Shi Q."/>
        </authorList>
    </citation>
    <scope>NUCLEOTIDE SEQUENCE [LARGE SCALE GENOMIC DNA]</scope>
    <source>
        <strain evidence="3">JWS20170419001</strain>
        <tissue evidence="3">Muscle</tissue>
    </source>
</reference>
<feature type="compositionally biased region" description="Basic residues" evidence="1">
    <location>
        <begin position="1121"/>
        <end position="1132"/>
    </location>
</feature>
<dbReference type="CDD" id="cd04714">
    <property type="entry name" value="BAH_BAHCC1"/>
    <property type="match status" value="1"/>
</dbReference>
<dbReference type="Gene3D" id="2.30.30.140">
    <property type="match status" value="1"/>
</dbReference>
<sequence>MQKKPEDHGACGMDLQNILSEPRNTKTTKSYTYSSSNRASSPPRTSAANMSPCCQSPCMHPHTKSTPSTPCPVPSPATTVPCSPAISPAPSQLPNITETQDKRAKGQTPQDYPHSMEPDLPPEYSYPAIATGYRSGPSPRDIQLAEPAELEALPVEPVQHAPAPLANINEGPACHAIVRPITESQLAPDEKNKEDLVQEQEQADLEQNRESNTLGCCVPVEHKQIQEEEALLICQSEESSTFEAASCPSSWLEKPVHKDSTIVCQEDGSLLEKNDVEKKDEPQTAPAPEHLCVQVDSADLQPNTATEVVTEETEKEHQEKDCVQILSAPSSPISTTPLTQLTVPSYWSLELLIAAAFCGDCPPPSPPASTTSQGCAGTFYASTYGIELLSELADLERQQEHHRADKSEGQEQLIFDLQSLATLAVARALELDSKVFPVKSAMDAIDSQELAMRVRLADLQRRYKEKQKELVKLQRKHDHQKEETPRSPARRGPGRPRKRKSNGLGPVAPPEPQKKVKSMGVVVLTEESGRGGGDLIKKRRLSNRSFARLGAVQVKMQSSQKSSLHEHHIAQLKSRPSVSRTSRDFEILGSADLYTSHRSPKADSRHSNMTAIESEGQSDTGSGDSGSQKSWKGLRNSKKKNKVALNQGSHCVQQPLAKGHDVAEDVETFAEDTESSEQEEEKAESSYNIDVGHCIKVPPSRDLPSSAILKDPSPSSVVKLEVNQKAKNKRERQEQYGSQLRSNPDSEVKVKKKPHCRSTPDNAVKTLGVRRRPGRPRLQEKLWAGHYRKPAGLLSFSSTSERLRRATRKSSMLRGVLSKAKSWSAVVQSPGIDESCKRRTRFRQSKGRAVCRLLESFAADDGFQMGGGSSFSDEDEENSLSSAKQSPAPPSCVLTKDLLTEGLKILISKEDELLYAARVRMLDLPDIYSIVIDGERGNRPRMYSLEQLLQEATYTTPHNFHHVLLKIPVHQSPTLGHIRFHKGVQTPLSQTGANANRAISFCAYQVLDVRPESDAVLAEGIRVCAYWSERSRCLYPGYVRRGGSNYECKPGGVMVEFDDGDRGWISLRNIRLLPPGYQIHYAESNPALVSSPSDQIVSCQEGKSSQVDRSFEKASSTEKAKTKKRSLRKPGRPKGSGLKKFISDVGSKTSESPLTWPSIAQSRKRAPVNLFQINGSTNKKIIKNKEAVFSYASVSATSSAKCIFNSRTFEVDSFSSIANGFSSFCSQTSGMTVESRSSPYGQGRKSEETDIPRGRKNEFLIKLDHEGVMNPKNKSSKALLMLGGSGFGSKGIGAPPKPETYSHPVLLVKDKRKGDSCRAELLPVEKKTSPSLVMSKHGDMGHSCHMDCHSSYSDMDEEDEEEAERRTRNGSVLVPASGGMRMTGRFLSQLSVSSSSSGSSSSSSSGSISSSSICSSDNDSSYSSEDDENSTLLLQSCLSPHLSLLHSHKAPPGAPQHSFVAKAMAVSSSKGGNVDSAPRKTLKRKECLVKKQNKKMLVHHNRPKVSSCMLWRWSGNPTQRRGLKGKARKLFYKSIVRGKDTVHVGDCAVFLSAGRPHLPYIGRIESFWETWTSNMIVKVKWFYHPEETNLDKRLHDGKHALYQSCHEDENDVQTISHKCQVVSRKEYEVLNRNRKPGSNVQDLYYLAGTYDPTSGQLLTADGVSIHC</sequence>
<feature type="domain" description="BAH" evidence="2">
    <location>
        <begin position="1540"/>
        <end position="1661"/>
    </location>
</feature>
<feature type="compositionally biased region" description="Basic residues" evidence="1">
    <location>
        <begin position="488"/>
        <end position="501"/>
    </location>
</feature>
<dbReference type="Gene3D" id="2.30.30.490">
    <property type="match status" value="1"/>
</dbReference>
<feature type="compositionally biased region" description="Basic and acidic residues" evidence="1">
    <location>
        <begin position="1109"/>
        <end position="1120"/>
    </location>
</feature>
<feature type="region of interest" description="Disordered" evidence="1">
    <location>
        <begin position="468"/>
        <end position="520"/>
    </location>
</feature>
<name>A0A556TVY4_BAGYA</name>
<dbReference type="PANTHER" id="PTHR12505">
    <property type="entry name" value="PHD FINGER TRANSCRIPTION FACTOR"/>
    <property type="match status" value="1"/>
</dbReference>
<dbReference type="SMART" id="SM00439">
    <property type="entry name" value="BAH"/>
    <property type="match status" value="1"/>
</dbReference>
<feature type="compositionally biased region" description="Acidic residues" evidence="1">
    <location>
        <begin position="668"/>
        <end position="682"/>
    </location>
</feature>
<feature type="compositionally biased region" description="Low complexity" evidence="1">
    <location>
        <begin position="1391"/>
        <end position="1423"/>
    </location>
</feature>
<evidence type="ECO:0000256" key="1">
    <source>
        <dbReference type="SAM" id="MobiDB-lite"/>
    </source>
</evidence>
<dbReference type="Pfam" id="PF01426">
    <property type="entry name" value="BAH"/>
    <property type="match status" value="1"/>
</dbReference>
<feature type="compositionally biased region" description="Polar residues" evidence="1">
    <location>
        <begin position="89"/>
        <end position="98"/>
    </location>
</feature>
<dbReference type="InterPro" id="IPR043151">
    <property type="entry name" value="BAH_sf"/>
</dbReference>
<keyword evidence="4" id="KW-1185">Reference proteome</keyword>
<feature type="region of interest" description="Disordered" evidence="1">
    <location>
        <begin position="613"/>
        <end position="644"/>
    </location>
</feature>
<dbReference type="OrthoDB" id="6426227at2759"/>
<feature type="region of interest" description="Disordered" evidence="1">
    <location>
        <begin position="668"/>
        <end position="762"/>
    </location>
</feature>
<proteinExistence type="predicted"/>